<organism evidence="2 3">
    <name type="scientific">Streptomyces kanasensis</name>
    <dbReference type="NCBI Taxonomy" id="936756"/>
    <lineage>
        <taxon>Bacteria</taxon>
        <taxon>Bacillati</taxon>
        <taxon>Actinomycetota</taxon>
        <taxon>Actinomycetes</taxon>
        <taxon>Kitasatosporales</taxon>
        <taxon>Streptomycetaceae</taxon>
        <taxon>Streptomyces</taxon>
    </lineage>
</organism>
<dbReference type="AlphaFoldDB" id="A0A100Y627"/>
<gene>
    <name evidence="2" type="ORF">ATE80_12995</name>
</gene>
<accession>A0A100Y627</accession>
<dbReference type="RefSeq" id="WP_058942356.1">
    <property type="nucleotide sequence ID" value="NZ_LNSV01000027.1"/>
</dbReference>
<name>A0A100Y627_9ACTN</name>
<evidence type="ECO:0000313" key="3">
    <source>
        <dbReference type="Proteomes" id="UP000054011"/>
    </source>
</evidence>
<feature type="region of interest" description="Disordered" evidence="1">
    <location>
        <begin position="114"/>
        <end position="138"/>
    </location>
</feature>
<dbReference type="OrthoDB" id="4217113at2"/>
<sequence>MPILRAEEFYAPAHPLAPDAWASRPPAERVFAWVEMRLSRRVVPPEGVILGVRGYARINHGRWIADCLSCGSAQVVSPDDPRIACTECGYGWVPLVFPDEVAVVEESLAEALPVEQNWWHPDDPTAPPPPAEPEPEEA</sequence>
<reference evidence="2 3" key="1">
    <citation type="submission" date="2015-11" db="EMBL/GenBank/DDBJ databases">
        <title>Genome-wide analysis reveals the secondary metabolome in Streptomyces kanasensis ZX01.</title>
        <authorList>
            <person name="Zhang G."/>
            <person name="Han L."/>
            <person name="Feng J."/>
            <person name="Zhang X."/>
        </authorList>
    </citation>
    <scope>NUCLEOTIDE SEQUENCE [LARGE SCALE GENOMIC DNA]</scope>
    <source>
        <strain evidence="2 3">ZX01</strain>
    </source>
</reference>
<evidence type="ECO:0000256" key="1">
    <source>
        <dbReference type="SAM" id="MobiDB-lite"/>
    </source>
</evidence>
<dbReference type="EMBL" id="LNSV01000027">
    <property type="protein sequence ID" value="KUH38379.1"/>
    <property type="molecule type" value="Genomic_DNA"/>
</dbReference>
<evidence type="ECO:0000313" key="2">
    <source>
        <dbReference type="EMBL" id="KUH38379.1"/>
    </source>
</evidence>
<keyword evidence="3" id="KW-1185">Reference proteome</keyword>
<protein>
    <submittedName>
        <fullName evidence="2">Uncharacterized protein</fullName>
    </submittedName>
</protein>
<comment type="caution">
    <text evidence="2">The sequence shown here is derived from an EMBL/GenBank/DDBJ whole genome shotgun (WGS) entry which is preliminary data.</text>
</comment>
<proteinExistence type="predicted"/>
<dbReference type="STRING" id="936756.ATE80_12995"/>
<dbReference type="Proteomes" id="UP000054011">
    <property type="component" value="Unassembled WGS sequence"/>
</dbReference>